<feature type="transmembrane region" description="Helical" evidence="1">
    <location>
        <begin position="122"/>
        <end position="144"/>
    </location>
</feature>
<sequence>MGLIHIAYTCLGAKIPYEYTSLDLTTFDDQTDVEEHLGKFQALKHVPKCWTVTYVFTQCDTHFPSKCNNDVREIKFNLMGECLDPLVTTESSASYYPLIEGCGVRCNDPLYAGDEHRQVHKLISWVATMSFLAKLFVVTTFFMLRGKHQWLAQFFPGSCEDIVCRKDGTLLPDKICLV</sequence>
<evidence type="ECO:0000256" key="1">
    <source>
        <dbReference type="SAM" id="Phobius"/>
    </source>
</evidence>
<dbReference type="Gene3D" id="1.10.2000.10">
    <property type="entry name" value="Frizzled cysteine-rich domain"/>
    <property type="match status" value="1"/>
</dbReference>
<name>A0A1A9VDU4_GLOAU</name>
<reference evidence="2" key="1">
    <citation type="submission" date="2020-05" db="UniProtKB">
        <authorList>
            <consortium name="EnsemblMetazoa"/>
        </authorList>
    </citation>
    <scope>IDENTIFICATION</scope>
    <source>
        <strain evidence="2">TTRI</strain>
    </source>
</reference>
<accession>A0A1A9VDU4</accession>
<dbReference type="STRING" id="7395.A0A1A9VDU4"/>
<dbReference type="AlphaFoldDB" id="A0A1A9VDU4"/>
<evidence type="ECO:0000313" key="3">
    <source>
        <dbReference type="Proteomes" id="UP000078200"/>
    </source>
</evidence>
<keyword evidence="1" id="KW-0472">Membrane</keyword>
<proteinExistence type="predicted"/>
<organism evidence="2 3">
    <name type="scientific">Glossina austeni</name>
    <name type="common">Savannah tsetse fly</name>
    <dbReference type="NCBI Taxonomy" id="7395"/>
    <lineage>
        <taxon>Eukaryota</taxon>
        <taxon>Metazoa</taxon>
        <taxon>Ecdysozoa</taxon>
        <taxon>Arthropoda</taxon>
        <taxon>Hexapoda</taxon>
        <taxon>Insecta</taxon>
        <taxon>Pterygota</taxon>
        <taxon>Neoptera</taxon>
        <taxon>Endopterygota</taxon>
        <taxon>Diptera</taxon>
        <taxon>Brachycera</taxon>
        <taxon>Muscomorpha</taxon>
        <taxon>Hippoboscoidea</taxon>
        <taxon>Glossinidae</taxon>
        <taxon>Glossina</taxon>
    </lineage>
</organism>
<evidence type="ECO:0008006" key="4">
    <source>
        <dbReference type="Google" id="ProtNLM"/>
    </source>
</evidence>
<dbReference type="Proteomes" id="UP000078200">
    <property type="component" value="Unassembled WGS sequence"/>
</dbReference>
<keyword evidence="1" id="KW-1133">Transmembrane helix</keyword>
<keyword evidence="3" id="KW-1185">Reference proteome</keyword>
<dbReference type="InterPro" id="IPR036790">
    <property type="entry name" value="Frizzled_dom_sf"/>
</dbReference>
<dbReference type="Gene3D" id="1.20.1070.10">
    <property type="entry name" value="Rhodopsin 7-helix transmembrane proteins"/>
    <property type="match status" value="1"/>
</dbReference>
<evidence type="ECO:0000313" key="2">
    <source>
        <dbReference type="EnsemblMetazoa" id="GAUT034011-PA"/>
    </source>
</evidence>
<keyword evidence="1" id="KW-0812">Transmembrane</keyword>
<dbReference type="EnsemblMetazoa" id="GAUT034011-RA">
    <property type="protein sequence ID" value="GAUT034011-PA"/>
    <property type="gene ID" value="GAUT034011"/>
</dbReference>
<protein>
    <recommendedName>
        <fullName evidence="4">FZ domain-containing protein</fullName>
    </recommendedName>
</protein>
<dbReference type="VEuPathDB" id="VectorBase:GAUT034011"/>